<feature type="signal peptide" evidence="1">
    <location>
        <begin position="1"/>
        <end position="21"/>
    </location>
</feature>
<feature type="chain" id="PRO_5012803982" description="Cell envelope integrity protein TolA" evidence="1">
    <location>
        <begin position="22"/>
        <end position="131"/>
    </location>
</feature>
<dbReference type="PROSITE" id="PS51257">
    <property type="entry name" value="PROKAR_LIPOPROTEIN"/>
    <property type="match status" value="1"/>
</dbReference>
<accession>A0A211ZMX6</accession>
<evidence type="ECO:0000313" key="2">
    <source>
        <dbReference type="EMBL" id="OWJ66524.1"/>
    </source>
</evidence>
<protein>
    <recommendedName>
        <fullName evidence="4">Cell envelope integrity protein TolA</fullName>
    </recommendedName>
</protein>
<dbReference type="OrthoDB" id="7161229at2"/>
<dbReference type="EMBL" id="NHON01000023">
    <property type="protein sequence ID" value="OWJ66524.1"/>
    <property type="molecule type" value="Genomic_DNA"/>
</dbReference>
<dbReference type="AlphaFoldDB" id="A0A211ZMX6"/>
<evidence type="ECO:0008006" key="4">
    <source>
        <dbReference type="Google" id="ProtNLM"/>
    </source>
</evidence>
<dbReference type="Proteomes" id="UP000196655">
    <property type="component" value="Unassembled WGS sequence"/>
</dbReference>
<organism evidence="2 3">
    <name type="scientific">Inquilinus limosus</name>
    <dbReference type="NCBI Taxonomy" id="171674"/>
    <lineage>
        <taxon>Bacteria</taxon>
        <taxon>Pseudomonadati</taxon>
        <taxon>Pseudomonadota</taxon>
        <taxon>Alphaproteobacteria</taxon>
        <taxon>Rhodospirillales</taxon>
        <taxon>Rhodospirillaceae</taxon>
        <taxon>Inquilinus</taxon>
    </lineage>
</organism>
<evidence type="ECO:0000313" key="3">
    <source>
        <dbReference type="Proteomes" id="UP000196655"/>
    </source>
</evidence>
<name>A0A211ZMX6_9PROT</name>
<sequence>MRGALFCLAAVLLLAGGCAQAGSAAKPVQQQADRRITRGDEGAIRDKVRQCWNVGPQGQPMSKVTLRVARVKPDGTVSPGAVTVIDDGGNPQWAVAARRAVLNPLCQPWPRPSAGWPDSSFILVFDPKNMF</sequence>
<keyword evidence="3" id="KW-1185">Reference proteome</keyword>
<gene>
    <name evidence="2" type="ORF">BWR60_14405</name>
</gene>
<proteinExistence type="predicted"/>
<reference evidence="3" key="1">
    <citation type="submission" date="2017-05" db="EMBL/GenBank/DDBJ databases">
        <authorList>
            <person name="Macchi M."/>
            <person name="Festa S."/>
            <person name="Coppotelli B.M."/>
            <person name="Morelli I.S."/>
        </authorList>
    </citation>
    <scope>NUCLEOTIDE SEQUENCE [LARGE SCALE GENOMIC DNA]</scope>
    <source>
        <strain evidence="3">I</strain>
    </source>
</reference>
<dbReference type="SUPFAM" id="SSF74653">
    <property type="entry name" value="TolA/TonB C-terminal domain"/>
    <property type="match status" value="1"/>
</dbReference>
<comment type="caution">
    <text evidence="2">The sequence shown here is derived from an EMBL/GenBank/DDBJ whole genome shotgun (WGS) entry which is preliminary data.</text>
</comment>
<evidence type="ECO:0000256" key="1">
    <source>
        <dbReference type="SAM" id="SignalP"/>
    </source>
</evidence>
<dbReference type="Gene3D" id="3.30.1150.10">
    <property type="match status" value="1"/>
</dbReference>
<keyword evidence="1" id="KW-0732">Signal</keyword>
<dbReference type="RefSeq" id="WP_088151719.1">
    <property type="nucleotide sequence ID" value="NZ_NHON01000023.1"/>
</dbReference>